<accession>A0A0C9ZX30</accession>
<dbReference type="HOGENOM" id="CLU_2607581_0_0_1"/>
<keyword evidence="2" id="KW-1185">Reference proteome</keyword>
<evidence type="ECO:0000313" key="2">
    <source>
        <dbReference type="Proteomes" id="UP000054485"/>
    </source>
</evidence>
<sequence>MTSPNDIIFKRERCRHSIDQCQSYLQNDKYFIPTRSEPHRNKLASLRRRACTPGVGVLVALHQVQARSGARFSESIGPA</sequence>
<evidence type="ECO:0000313" key="1">
    <source>
        <dbReference type="EMBL" id="KIK42345.1"/>
    </source>
</evidence>
<proteinExistence type="predicted"/>
<dbReference type="Proteomes" id="UP000054485">
    <property type="component" value="Unassembled WGS sequence"/>
</dbReference>
<dbReference type="EMBL" id="KN835241">
    <property type="protein sequence ID" value="KIK42345.1"/>
    <property type="molecule type" value="Genomic_DNA"/>
</dbReference>
<reference evidence="2" key="2">
    <citation type="submission" date="2015-01" db="EMBL/GenBank/DDBJ databases">
        <title>Evolutionary Origins and Diversification of the Mycorrhizal Mutualists.</title>
        <authorList>
            <consortium name="DOE Joint Genome Institute"/>
            <consortium name="Mycorrhizal Genomics Consortium"/>
            <person name="Kohler A."/>
            <person name="Kuo A."/>
            <person name="Nagy L.G."/>
            <person name="Floudas D."/>
            <person name="Copeland A."/>
            <person name="Barry K.W."/>
            <person name="Cichocki N."/>
            <person name="Veneault-Fourrey C."/>
            <person name="LaButti K."/>
            <person name="Lindquist E.A."/>
            <person name="Lipzen A."/>
            <person name="Lundell T."/>
            <person name="Morin E."/>
            <person name="Murat C."/>
            <person name="Riley R."/>
            <person name="Ohm R."/>
            <person name="Sun H."/>
            <person name="Tunlid A."/>
            <person name="Henrissat B."/>
            <person name="Grigoriev I.V."/>
            <person name="Hibbett D.S."/>
            <person name="Martin F."/>
        </authorList>
    </citation>
    <scope>NUCLEOTIDE SEQUENCE [LARGE SCALE GENOMIC DNA]</scope>
    <source>
        <strain evidence="2">UH-Slu-Lm8-n1</strain>
    </source>
</reference>
<gene>
    <name evidence="1" type="ORF">CY34DRAFT_805003</name>
</gene>
<dbReference type="AlphaFoldDB" id="A0A0C9ZX30"/>
<protein>
    <submittedName>
        <fullName evidence="1">Uncharacterized protein</fullName>
    </submittedName>
</protein>
<name>A0A0C9ZX30_9AGAM</name>
<dbReference type="InParanoid" id="A0A0C9ZX30"/>
<organism evidence="1 2">
    <name type="scientific">Suillus luteus UH-Slu-Lm8-n1</name>
    <dbReference type="NCBI Taxonomy" id="930992"/>
    <lineage>
        <taxon>Eukaryota</taxon>
        <taxon>Fungi</taxon>
        <taxon>Dikarya</taxon>
        <taxon>Basidiomycota</taxon>
        <taxon>Agaricomycotina</taxon>
        <taxon>Agaricomycetes</taxon>
        <taxon>Agaricomycetidae</taxon>
        <taxon>Boletales</taxon>
        <taxon>Suillineae</taxon>
        <taxon>Suillaceae</taxon>
        <taxon>Suillus</taxon>
    </lineage>
</organism>
<reference evidence="1 2" key="1">
    <citation type="submission" date="2014-04" db="EMBL/GenBank/DDBJ databases">
        <authorList>
            <consortium name="DOE Joint Genome Institute"/>
            <person name="Kuo A."/>
            <person name="Ruytinx J."/>
            <person name="Rineau F."/>
            <person name="Colpaert J."/>
            <person name="Kohler A."/>
            <person name="Nagy L.G."/>
            <person name="Floudas D."/>
            <person name="Copeland A."/>
            <person name="Barry K.W."/>
            <person name="Cichocki N."/>
            <person name="Veneault-Fourrey C."/>
            <person name="LaButti K."/>
            <person name="Lindquist E.A."/>
            <person name="Lipzen A."/>
            <person name="Lundell T."/>
            <person name="Morin E."/>
            <person name="Murat C."/>
            <person name="Sun H."/>
            <person name="Tunlid A."/>
            <person name="Henrissat B."/>
            <person name="Grigoriev I.V."/>
            <person name="Hibbett D.S."/>
            <person name="Martin F."/>
            <person name="Nordberg H.P."/>
            <person name="Cantor M.N."/>
            <person name="Hua S.X."/>
        </authorList>
    </citation>
    <scope>NUCLEOTIDE SEQUENCE [LARGE SCALE GENOMIC DNA]</scope>
    <source>
        <strain evidence="1 2">UH-Slu-Lm8-n1</strain>
    </source>
</reference>